<evidence type="ECO:0000256" key="5">
    <source>
        <dbReference type="ARBA" id="ARBA00022833"/>
    </source>
</evidence>
<evidence type="ECO:0000313" key="11">
    <source>
        <dbReference type="Proteomes" id="UP000051010"/>
    </source>
</evidence>
<dbReference type="GO" id="GO:0004038">
    <property type="term" value="F:allantoinase activity"/>
    <property type="evidence" value="ECO:0007669"/>
    <property type="project" value="TreeGrafter"/>
</dbReference>
<comment type="similarity">
    <text evidence="2 7">Belongs to the metallo-dependent hydrolases superfamily. DHOase family. Class I DHOase subfamily.</text>
</comment>
<dbReference type="GO" id="GO:0008270">
    <property type="term" value="F:zinc ion binding"/>
    <property type="evidence" value="ECO:0007669"/>
    <property type="project" value="UniProtKB-UniRule"/>
</dbReference>
<dbReference type="AlphaFoldDB" id="A0A0R1YGW5"/>
<name>A0A0R1YGW5_9LACO</name>
<feature type="binding site" evidence="7">
    <location>
        <position position="67"/>
    </location>
    <ligand>
        <name>Zn(2+)</name>
        <dbReference type="ChEBI" id="CHEBI:29105"/>
        <label>1</label>
    </ligand>
</feature>
<dbReference type="Gene3D" id="3.20.20.140">
    <property type="entry name" value="Metal-dependent hydrolases"/>
    <property type="match status" value="1"/>
</dbReference>
<evidence type="ECO:0000256" key="3">
    <source>
        <dbReference type="ARBA" id="ARBA00022723"/>
    </source>
</evidence>
<dbReference type="Pfam" id="PF07969">
    <property type="entry name" value="Amidohydro_3"/>
    <property type="match status" value="1"/>
</dbReference>
<feature type="binding site" evidence="7">
    <location>
        <position position="311"/>
    </location>
    <ligand>
        <name>Zn(2+)</name>
        <dbReference type="ChEBI" id="CHEBI:29105"/>
        <label>1</label>
    </ligand>
</feature>
<gene>
    <name evidence="7" type="primary">pyrC</name>
    <name evidence="10" type="ORF">FD47_GL002317</name>
</gene>
<comment type="catalytic activity">
    <reaction evidence="7">
        <text>(S)-dihydroorotate + H2O = N-carbamoyl-L-aspartate + H(+)</text>
        <dbReference type="Rhea" id="RHEA:24296"/>
        <dbReference type="ChEBI" id="CHEBI:15377"/>
        <dbReference type="ChEBI" id="CHEBI:15378"/>
        <dbReference type="ChEBI" id="CHEBI:30864"/>
        <dbReference type="ChEBI" id="CHEBI:32814"/>
        <dbReference type="EC" id="3.5.2.3"/>
    </reaction>
</comment>
<dbReference type="InterPro" id="IPR050138">
    <property type="entry name" value="DHOase/Allantoinase_Hydrolase"/>
</dbReference>
<feature type="binding site" evidence="7">
    <location>
        <position position="238"/>
    </location>
    <ligand>
        <name>Zn(2+)</name>
        <dbReference type="ChEBI" id="CHEBI:29105"/>
        <label>2</label>
    </ligand>
</feature>
<evidence type="ECO:0000256" key="7">
    <source>
        <dbReference type="HAMAP-Rule" id="MF_00220"/>
    </source>
</evidence>
<comment type="function">
    <text evidence="1 7">Catalyzes the reversible cyclization of carbamoyl aspartate to dihydroorotate.</text>
</comment>
<keyword evidence="3 7" id="KW-0479">Metal-binding</keyword>
<dbReference type="InterPro" id="IPR032466">
    <property type="entry name" value="Metal_Hydrolase"/>
</dbReference>
<dbReference type="Pfam" id="PF12890">
    <property type="entry name" value="DHOase"/>
    <property type="match status" value="1"/>
</dbReference>
<feature type="binding site" evidence="7">
    <location>
        <position position="159"/>
    </location>
    <ligand>
        <name>Zn(2+)</name>
        <dbReference type="ChEBI" id="CHEBI:29105"/>
        <label>1</label>
    </ligand>
</feature>
<dbReference type="PANTHER" id="PTHR43668">
    <property type="entry name" value="ALLANTOINASE"/>
    <property type="match status" value="1"/>
</dbReference>
<dbReference type="GO" id="GO:0004151">
    <property type="term" value="F:dihydroorotase activity"/>
    <property type="evidence" value="ECO:0007669"/>
    <property type="project" value="UniProtKB-UniRule"/>
</dbReference>
<evidence type="ECO:0000313" key="10">
    <source>
        <dbReference type="EMBL" id="KRM41623.1"/>
    </source>
</evidence>
<dbReference type="NCBIfam" id="NF006837">
    <property type="entry name" value="PRK09357.1-2"/>
    <property type="match status" value="1"/>
</dbReference>
<feature type="binding site" evidence="7">
    <location>
        <position position="69"/>
    </location>
    <ligand>
        <name>Zn(2+)</name>
        <dbReference type="ChEBI" id="CHEBI:29105"/>
        <label>1</label>
    </ligand>
</feature>
<feature type="active site" evidence="7">
    <location>
        <position position="311"/>
    </location>
</feature>
<keyword evidence="4 7" id="KW-0378">Hydrolase</keyword>
<proteinExistence type="inferred from homology"/>
<dbReference type="InterPro" id="IPR013108">
    <property type="entry name" value="Amidohydro_3"/>
</dbReference>
<comment type="caution">
    <text evidence="10">The sequence shown here is derived from an EMBL/GenBank/DDBJ whole genome shotgun (WGS) entry which is preliminary data.</text>
</comment>
<feature type="binding site" evidence="7">
    <location>
        <position position="101"/>
    </location>
    <ligand>
        <name>substrate</name>
    </ligand>
</feature>
<feature type="binding site" evidence="7">
    <location>
        <position position="159"/>
    </location>
    <ligand>
        <name>Zn(2+)</name>
        <dbReference type="ChEBI" id="CHEBI:29105"/>
        <label>2</label>
    </ligand>
</feature>
<dbReference type="EC" id="3.5.2.3" evidence="7"/>
<feature type="domain" description="Amidohydrolase 3" evidence="8">
    <location>
        <begin position="346"/>
        <end position="429"/>
    </location>
</feature>
<comment type="pathway">
    <text evidence="7">Pyrimidine metabolism; UMP biosynthesis via de novo pathway; (S)-dihydroorotate from bicarbonate: step 3/3.</text>
</comment>
<evidence type="ECO:0000259" key="8">
    <source>
        <dbReference type="Pfam" id="PF07969"/>
    </source>
</evidence>
<organism evidence="10 11">
    <name type="scientific">Lentilactobacillus parafarraginis DSM 18390 = JCM 14109</name>
    <dbReference type="NCBI Taxonomy" id="1423786"/>
    <lineage>
        <taxon>Bacteria</taxon>
        <taxon>Bacillati</taxon>
        <taxon>Bacillota</taxon>
        <taxon>Bacilli</taxon>
        <taxon>Lactobacillales</taxon>
        <taxon>Lactobacillaceae</taxon>
        <taxon>Lentilactobacillus</taxon>
    </lineage>
</organism>
<dbReference type="CDD" id="cd01317">
    <property type="entry name" value="DHOase_IIa"/>
    <property type="match status" value="1"/>
</dbReference>
<evidence type="ECO:0000256" key="1">
    <source>
        <dbReference type="ARBA" id="ARBA00002368"/>
    </source>
</evidence>
<dbReference type="SUPFAM" id="SSF51556">
    <property type="entry name" value="Metallo-dependent hydrolases"/>
    <property type="match status" value="1"/>
</dbReference>
<protein>
    <recommendedName>
        <fullName evidence="7">Dihydroorotase</fullName>
        <shortName evidence="7">DHOase</shortName>
        <ecNumber evidence="7">3.5.2.3</ecNumber>
    </recommendedName>
</protein>
<dbReference type="HAMAP" id="MF_00220_B">
    <property type="entry name" value="PyrC_classI_B"/>
    <property type="match status" value="1"/>
</dbReference>
<sequence length="431" mass="46924">MKGFRHIMKRVIANGRVLEADKLVKRDILIEDGQIQAIEPKIKVDDTINEVIDAKNNFVSPGLVDVHVHYRQPGQEDKETIKTGSQAAAHGGFTTVGAMPNLTPAPDSVDHFDAIKKLNQQDGIVHIKQYATITTNREDDELVDFAALKQAGAFAFSNDGNGIQKSSTMYEAMQQAAKLDMAIVEHVQDDALSYGGVLNDGAANRLHLKAMPWVSETAQAARDIVLAEATGVHYHICHASSKHTVELIRAAKKAGINVTAEVTPHHLLLSDDAITTDNSNYKMNPPLRGEDDRQALIEGLLDGTIDMIATDHAPHTKADKDKSIALAAFGITGSETAFDMLYTKFVKTGRFTLAQLINWMAKKPASVFKMAAAGSLEVGKPADIAVFDLDHAHKIQESDYLSKGKNSPFTGQTVYGETVMTLVDGKIVYQK</sequence>
<dbReference type="SUPFAM" id="SSF51338">
    <property type="entry name" value="Composite domain of metallo-dependent hydrolases"/>
    <property type="match status" value="1"/>
</dbReference>
<dbReference type="Proteomes" id="UP000051010">
    <property type="component" value="Unassembled WGS sequence"/>
</dbReference>
<comment type="cofactor">
    <cofactor evidence="7">
        <name>Zn(2+)</name>
        <dbReference type="ChEBI" id="CHEBI:29105"/>
    </cofactor>
    <text evidence="7">Binds 2 Zn(2+) ions per subunit.</text>
</comment>
<dbReference type="PATRIC" id="fig|1423786.4.peg.2436"/>
<feature type="domain" description="Dihydroorotase catalytic" evidence="9">
    <location>
        <begin position="59"/>
        <end position="243"/>
    </location>
</feature>
<dbReference type="InterPro" id="IPR004722">
    <property type="entry name" value="DHOase"/>
</dbReference>
<dbReference type="InterPro" id="IPR002195">
    <property type="entry name" value="Dihydroorotase_CS"/>
</dbReference>
<dbReference type="PROSITE" id="PS00483">
    <property type="entry name" value="DIHYDROOROTASE_2"/>
    <property type="match status" value="1"/>
</dbReference>
<dbReference type="PANTHER" id="PTHR43668:SF2">
    <property type="entry name" value="ALLANTOINASE"/>
    <property type="match status" value="1"/>
</dbReference>
<reference evidence="10 11" key="1">
    <citation type="journal article" date="2015" name="Genome Announc.">
        <title>Expanding the biotechnology potential of lactobacilli through comparative genomics of 213 strains and associated genera.</title>
        <authorList>
            <person name="Sun Z."/>
            <person name="Harris H.M."/>
            <person name="McCann A."/>
            <person name="Guo C."/>
            <person name="Argimon S."/>
            <person name="Zhang W."/>
            <person name="Yang X."/>
            <person name="Jeffery I.B."/>
            <person name="Cooney J.C."/>
            <person name="Kagawa T.F."/>
            <person name="Liu W."/>
            <person name="Song Y."/>
            <person name="Salvetti E."/>
            <person name="Wrobel A."/>
            <person name="Rasinkangas P."/>
            <person name="Parkhill J."/>
            <person name="Rea M.C."/>
            <person name="O'Sullivan O."/>
            <person name="Ritari J."/>
            <person name="Douillard F.P."/>
            <person name="Paul Ross R."/>
            <person name="Yang R."/>
            <person name="Briner A.E."/>
            <person name="Felis G.E."/>
            <person name="de Vos W.M."/>
            <person name="Barrangou R."/>
            <person name="Klaenhammer T.R."/>
            <person name="Caufield P.W."/>
            <person name="Cui Y."/>
            <person name="Zhang H."/>
            <person name="O'Toole P.W."/>
        </authorList>
    </citation>
    <scope>NUCLEOTIDE SEQUENCE [LARGE SCALE GENOMIC DNA]</scope>
    <source>
        <strain evidence="10 11">DSM 18390</strain>
    </source>
</reference>
<evidence type="ECO:0000259" key="9">
    <source>
        <dbReference type="Pfam" id="PF12890"/>
    </source>
</evidence>
<dbReference type="Gene3D" id="2.30.40.10">
    <property type="entry name" value="Urease, subunit C, domain 1"/>
    <property type="match status" value="1"/>
</dbReference>
<evidence type="ECO:0000256" key="4">
    <source>
        <dbReference type="ARBA" id="ARBA00022801"/>
    </source>
</evidence>
<feature type="binding site" evidence="7">
    <location>
        <position position="284"/>
    </location>
    <ligand>
        <name>substrate</name>
    </ligand>
</feature>
<feature type="binding site" evidence="7">
    <location>
        <begin position="69"/>
        <end position="71"/>
    </location>
    <ligand>
        <name>substrate</name>
    </ligand>
</feature>
<keyword evidence="5 7" id="KW-0862">Zinc</keyword>
<dbReference type="GO" id="GO:0005737">
    <property type="term" value="C:cytoplasm"/>
    <property type="evidence" value="ECO:0007669"/>
    <property type="project" value="TreeGrafter"/>
</dbReference>
<dbReference type="NCBIfam" id="TIGR00857">
    <property type="entry name" value="pyrC_multi"/>
    <property type="match status" value="1"/>
</dbReference>
<evidence type="ECO:0000256" key="6">
    <source>
        <dbReference type="ARBA" id="ARBA00022975"/>
    </source>
</evidence>
<evidence type="ECO:0000256" key="2">
    <source>
        <dbReference type="ARBA" id="ARBA00010286"/>
    </source>
</evidence>
<dbReference type="EMBL" id="AZFZ01000057">
    <property type="protein sequence ID" value="KRM41623.1"/>
    <property type="molecule type" value="Genomic_DNA"/>
</dbReference>
<accession>A0A0R1YGW5</accession>
<dbReference type="InterPro" id="IPR024403">
    <property type="entry name" value="DHOase_cat"/>
</dbReference>
<feature type="binding site" evidence="7">
    <location>
        <begin position="329"/>
        <end position="330"/>
    </location>
    <ligand>
        <name>substrate</name>
    </ligand>
</feature>
<dbReference type="InterPro" id="IPR011059">
    <property type="entry name" value="Metal-dep_hydrolase_composite"/>
</dbReference>
<dbReference type="GO" id="GO:0006145">
    <property type="term" value="P:purine nucleobase catabolic process"/>
    <property type="evidence" value="ECO:0007669"/>
    <property type="project" value="TreeGrafter"/>
</dbReference>
<dbReference type="UniPathway" id="UPA00070">
    <property type="reaction ID" value="UER00117"/>
</dbReference>
<feature type="binding site" evidence="7">
    <location>
        <position position="186"/>
    </location>
    <ligand>
        <name>Zn(2+)</name>
        <dbReference type="ChEBI" id="CHEBI:29105"/>
        <label>2</label>
    </ligand>
</feature>
<keyword evidence="6 7" id="KW-0665">Pyrimidine biosynthesis</keyword>
<feature type="binding site" evidence="7">
    <location>
        <position position="315"/>
    </location>
    <ligand>
        <name>substrate</name>
    </ligand>
</feature>
<dbReference type="GO" id="GO:0044205">
    <property type="term" value="P:'de novo' UMP biosynthetic process"/>
    <property type="evidence" value="ECO:0007669"/>
    <property type="project" value="UniProtKB-UniRule"/>
</dbReference>